<feature type="transmembrane region" description="Helical" evidence="1">
    <location>
        <begin position="83"/>
        <end position="101"/>
    </location>
</feature>
<organism evidence="2 3">
    <name type="scientific">Nonomuraea mangrovi</name>
    <dbReference type="NCBI Taxonomy" id="2316207"/>
    <lineage>
        <taxon>Bacteria</taxon>
        <taxon>Bacillati</taxon>
        <taxon>Actinomycetota</taxon>
        <taxon>Actinomycetes</taxon>
        <taxon>Streptosporangiales</taxon>
        <taxon>Streptosporangiaceae</taxon>
        <taxon>Nonomuraea</taxon>
    </lineage>
</organism>
<evidence type="ECO:0008006" key="4">
    <source>
        <dbReference type="Google" id="ProtNLM"/>
    </source>
</evidence>
<keyword evidence="1" id="KW-0472">Membrane</keyword>
<dbReference type="Proteomes" id="UP001597368">
    <property type="component" value="Unassembled WGS sequence"/>
</dbReference>
<dbReference type="EMBL" id="JBHUFV010000005">
    <property type="protein sequence ID" value="MFD1930815.1"/>
    <property type="molecule type" value="Genomic_DNA"/>
</dbReference>
<feature type="transmembrane region" description="Helical" evidence="1">
    <location>
        <begin position="12"/>
        <end position="38"/>
    </location>
</feature>
<gene>
    <name evidence="2" type="ORF">ACFSKW_04905</name>
</gene>
<sequence>MAGSDPYTVIFLWTNGTGIIGVMVLQALAALSVVAFFWRDRRGFGAGRVPAAPLSAFVLLAVIIVLVVANFELITGATGTVNALLILPVPLVFALSALLPLRIRRRDPSRYVVLTTEEATRA</sequence>
<keyword evidence="3" id="KW-1185">Reference proteome</keyword>
<reference evidence="3" key="1">
    <citation type="journal article" date="2019" name="Int. J. Syst. Evol. Microbiol.">
        <title>The Global Catalogue of Microorganisms (GCM) 10K type strain sequencing project: providing services to taxonomists for standard genome sequencing and annotation.</title>
        <authorList>
            <consortium name="The Broad Institute Genomics Platform"/>
            <consortium name="The Broad Institute Genome Sequencing Center for Infectious Disease"/>
            <person name="Wu L."/>
            <person name="Ma J."/>
        </authorList>
    </citation>
    <scope>NUCLEOTIDE SEQUENCE [LARGE SCALE GENOMIC DNA]</scope>
    <source>
        <strain evidence="3">ICMP 6774ER</strain>
    </source>
</reference>
<feature type="transmembrane region" description="Helical" evidence="1">
    <location>
        <begin position="50"/>
        <end position="71"/>
    </location>
</feature>
<keyword evidence="1" id="KW-1133">Transmembrane helix</keyword>
<name>A0ABW4SMM3_9ACTN</name>
<evidence type="ECO:0000313" key="3">
    <source>
        <dbReference type="Proteomes" id="UP001597368"/>
    </source>
</evidence>
<protein>
    <recommendedName>
        <fullName evidence="4">Amino acid permease</fullName>
    </recommendedName>
</protein>
<keyword evidence="1" id="KW-0812">Transmembrane</keyword>
<evidence type="ECO:0000313" key="2">
    <source>
        <dbReference type="EMBL" id="MFD1930815.1"/>
    </source>
</evidence>
<proteinExistence type="predicted"/>
<accession>A0ABW4SMM3</accession>
<evidence type="ECO:0000256" key="1">
    <source>
        <dbReference type="SAM" id="Phobius"/>
    </source>
</evidence>
<comment type="caution">
    <text evidence="2">The sequence shown here is derived from an EMBL/GenBank/DDBJ whole genome shotgun (WGS) entry which is preliminary data.</text>
</comment>